<comment type="caution">
    <text evidence="1">The sequence shown here is derived from an EMBL/GenBank/DDBJ whole genome shotgun (WGS) entry which is preliminary data.</text>
</comment>
<organism evidence="1 2">
    <name type="scientific">Aphis craccivora</name>
    <name type="common">Cowpea aphid</name>
    <dbReference type="NCBI Taxonomy" id="307492"/>
    <lineage>
        <taxon>Eukaryota</taxon>
        <taxon>Metazoa</taxon>
        <taxon>Ecdysozoa</taxon>
        <taxon>Arthropoda</taxon>
        <taxon>Hexapoda</taxon>
        <taxon>Insecta</taxon>
        <taxon>Pterygota</taxon>
        <taxon>Neoptera</taxon>
        <taxon>Paraneoptera</taxon>
        <taxon>Hemiptera</taxon>
        <taxon>Sternorrhyncha</taxon>
        <taxon>Aphidomorpha</taxon>
        <taxon>Aphidoidea</taxon>
        <taxon>Aphididae</taxon>
        <taxon>Aphidini</taxon>
        <taxon>Aphis</taxon>
        <taxon>Aphis</taxon>
    </lineage>
</organism>
<proteinExistence type="predicted"/>
<evidence type="ECO:0000313" key="2">
    <source>
        <dbReference type="Proteomes" id="UP000478052"/>
    </source>
</evidence>
<dbReference type="AlphaFoldDB" id="A0A6G0YKQ4"/>
<keyword evidence="2" id="KW-1185">Reference proteome</keyword>
<dbReference type="EMBL" id="VUJU01003481">
    <property type="protein sequence ID" value="KAF0757750.1"/>
    <property type="molecule type" value="Genomic_DNA"/>
</dbReference>
<sequence length="65" mass="7663">MTDSLILMTTKLNYSWMCQLIIYVNAEAETDKNNFSFVTLTFINKYENYMLNQPIMVLLCIQNLT</sequence>
<protein>
    <submittedName>
        <fullName evidence="1">Elongation of very long chain fatty acids protein 4-like isoform X2</fullName>
    </submittedName>
</protein>
<name>A0A6G0YKQ4_APHCR</name>
<gene>
    <name evidence="1" type="ORF">FWK35_00010725</name>
</gene>
<accession>A0A6G0YKQ4</accession>
<evidence type="ECO:0000313" key="1">
    <source>
        <dbReference type="EMBL" id="KAF0757750.1"/>
    </source>
</evidence>
<reference evidence="1 2" key="1">
    <citation type="submission" date="2019-08" db="EMBL/GenBank/DDBJ databases">
        <title>Whole genome of Aphis craccivora.</title>
        <authorList>
            <person name="Voronova N.V."/>
            <person name="Shulinski R.S."/>
            <person name="Bandarenka Y.V."/>
            <person name="Zhorov D.G."/>
            <person name="Warner D."/>
        </authorList>
    </citation>
    <scope>NUCLEOTIDE SEQUENCE [LARGE SCALE GENOMIC DNA]</scope>
    <source>
        <strain evidence="1">180601</strain>
        <tissue evidence="1">Whole Body</tissue>
    </source>
</reference>
<dbReference type="Proteomes" id="UP000478052">
    <property type="component" value="Unassembled WGS sequence"/>
</dbReference>